<evidence type="ECO:0000313" key="2">
    <source>
        <dbReference type="EMBL" id="VVB05437.1"/>
    </source>
</evidence>
<keyword evidence="1" id="KW-0812">Transmembrane</keyword>
<dbReference type="OrthoDB" id="1938779at2759"/>
<evidence type="ECO:0000313" key="3">
    <source>
        <dbReference type="Proteomes" id="UP000489600"/>
    </source>
</evidence>
<feature type="transmembrane region" description="Helical" evidence="1">
    <location>
        <begin position="79"/>
        <end position="103"/>
    </location>
</feature>
<reference evidence="2" key="1">
    <citation type="submission" date="2019-07" db="EMBL/GenBank/DDBJ databases">
        <authorList>
            <person name="Dittberner H."/>
        </authorList>
    </citation>
    <scope>NUCLEOTIDE SEQUENCE [LARGE SCALE GENOMIC DNA]</scope>
</reference>
<accession>A0A565BVM2</accession>
<sequence>MAVLSTFYHPLYTHHNYRTKRQARSRHAIRFLTVTSCRKQKSPDESEGLIQRTVAKIVSEAEKIGKMMKPEKKGDIKDLMLMSISFAVYVYISQLMVCAYFAWRHVNLPNPSW</sequence>
<keyword evidence="3" id="KW-1185">Reference proteome</keyword>
<dbReference type="Proteomes" id="UP000489600">
    <property type="component" value="Unassembled WGS sequence"/>
</dbReference>
<evidence type="ECO:0000256" key="1">
    <source>
        <dbReference type="SAM" id="Phobius"/>
    </source>
</evidence>
<keyword evidence="1" id="KW-1133">Transmembrane helix</keyword>
<dbReference type="AlphaFoldDB" id="A0A565BVM2"/>
<dbReference type="EMBL" id="CABITT030000005">
    <property type="protein sequence ID" value="VVB05437.1"/>
    <property type="molecule type" value="Genomic_DNA"/>
</dbReference>
<organism evidence="2 3">
    <name type="scientific">Arabis nemorensis</name>
    <dbReference type="NCBI Taxonomy" id="586526"/>
    <lineage>
        <taxon>Eukaryota</taxon>
        <taxon>Viridiplantae</taxon>
        <taxon>Streptophyta</taxon>
        <taxon>Embryophyta</taxon>
        <taxon>Tracheophyta</taxon>
        <taxon>Spermatophyta</taxon>
        <taxon>Magnoliopsida</taxon>
        <taxon>eudicotyledons</taxon>
        <taxon>Gunneridae</taxon>
        <taxon>Pentapetalae</taxon>
        <taxon>rosids</taxon>
        <taxon>malvids</taxon>
        <taxon>Brassicales</taxon>
        <taxon>Brassicaceae</taxon>
        <taxon>Arabideae</taxon>
        <taxon>Arabis</taxon>
    </lineage>
</organism>
<name>A0A565BVM2_9BRAS</name>
<proteinExistence type="predicted"/>
<gene>
    <name evidence="2" type="ORF">ANE_LOCUS15881</name>
</gene>
<comment type="caution">
    <text evidence="2">The sequence shown here is derived from an EMBL/GenBank/DDBJ whole genome shotgun (WGS) entry which is preliminary data.</text>
</comment>
<protein>
    <submittedName>
        <fullName evidence="2">Uncharacterized protein</fullName>
    </submittedName>
</protein>
<keyword evidence="1" id="KW-0472">Membrane</keyword>